<protein>
    <submittedName>
        <fullName evidence="1">Uncharacterized protein</fullName>
    </submittedName>
</protein>
<organism evidence="1 2">
    <name type="scientific">Candidatus Giovannonibacteria bacterium RIFCSPHIGHO2_01_FULL_45_23</name>
    <dbReference type="NCBI Taxonomy" id="1798325"/>
    <lineage>
        <taxon>Bacteria</taxon>
        <taxon>Candidatus Giovannoniibacteriota</taxon>
    </lineage>
</organism>
<dbReference type="AlphaFoldDB" id="A0A1F5VFI9"/>
<sequence>MLQSLLERGVLMKRKRGVLQVGPMVRRVIYLSRDANKALNKCVEIMPYTHGEYIELLVLEEFEKLQKIHSWL</sequence>
<dbReference type="Proteomes" id="UP000179251">
    <property type="component" value="Unassembled WGS sequence"/>
</dbReference>
<name>A0A1F5VFI9_9BACT</name>
<dbReference type="EMBL" id="MFHD01000021">
    <property type="protein sequence ID" value="OGF62223.1"/>
    <property type="molecule type" value="Genomic_DNA"/>
</dbReference>
<dbReference type="STRING" id="1798325.A2834_01165"/>
<accession>A0A1F5VFI9</accession>
<comment type="caution">
    <text evidence="1">The sequence shown here is derived from an EMBL/GenBank/DDBJ whole genome shotgun (WGS) entry which is preliminary data.</text>
</comment>
<reference evidence="1 2" key="1">
    <citation type="journal article" date="2016" name="Nat. Commun.">
        <title>Thousands of microbial genomes shed light on interconnected biogeochemical processes in an aquifer system.</title>
        <authorList>
            <person name="Anantharaman K."/>
            <person name="Brown C.T."/>
            <person name="Hug L.A."/>
            <person name="Sharon I."/>
            <person name="Castelle C.J."/>
            <person name="Probst A.J."/>
            <person name="Thomas B.C."/>
            <person name="Singh A."/>
            <person name="Wilkins M.J."/>
            <person name="Karaoz U."/>
            <person name="Brodie E.L."/>
            <person name="Williams K.H."/>
            <person name="Hubbard S.S."/>
            <person name="Banfield J.F."/>
        </authorList>
    </citation>
    <scope>NUCLEOTIDE SEQUENCE [LARGE SCALE GENOMIC DNA]</scope>
</reference>
<evidence type="ECO:0000313" key="2">
    <source>
        <dbReference type="Proteomes" id="UP000179251"/>
    </source>
</evidence>
<proteinExistence type="predicted"/>
<gene>
    <name evidence="1" type="ORF">A2834_01165</name>
</gene>
<evidence type="ECO:0000313" key="1">
    <source>
        <dbReference type="EMBL" id="OGF62223.1"/>
    </source>
</evidence>